<dbReference type="Proteomes" id="UP000030170">
    <property type="component" value="Unassembled WGS sequence"/>
</dbReference>
<keyword evidence="2" id="KW-1185">Reference proteome</keyword>
<evidence type="ECO:0000313" key="2">
    <source>
        <dbReference type="Proteomes" id="UP000030170"/>
    </source>
</evidence>
<accession>A0A098TI81</accession>
<dbReference type="STRING" id="1497020.DO97_15080"/>
<organism evidence="1 2">
    <name type="scientific">Neosynechococcus sphagnicola sy1</name>
    <dbReference type="NCBI Taxonomy" id="1497020"/>
    <lineage>
        <taxon>Bacteria</taxon>
        <taxon>Bacillati</taxon>
        <taxon>Cyanobacteriota</taxon>
        <taxon>Cyanophyceae</taxon>
        <taxon>Neosynechococcales</taxon>
        <taxon>Neosynechococcaceae</taxon>
        <taxon>Neosynechococcus</taxon>
    </lineage>
</organism>
<dbReference type="AlphaFoldDB" id="A0A098TI81"/>
<protein>
    <submittedName>
        <fullName evidence="1">Uncharacterized protein</fullName>
    </submittedName>
</protein>
<comment type="caution">
    <text evidence="1">The sequence shown here is derived from an EMBL/GenBank/DDBJ whole genome shotgun (WGS) entry which is preliminary data.</text>
</comment>
<reference evidence="1 2" key="1">
    <citation type="journal article" date="2014" name="Mol. Ecol.">
        <title>Evolution of Synechococcus.</title>
        <authorList>
            <person name="Dvorak P."/>
            <person name="Casamatta D."/>
            <person name="Hasler P."/>
            <person name="Poulickova A."/>
            <person name="Ondrej V."/>
            <person name="Sanges R."/>
        </authorList>
    </citation>
    <scope>NUCLEOTIDE SEQUENCE [LARGE SCALE GENOMIC DNA]</scope>
    <source>
        <strain evidence="1 2">CAUP A 1101</strain>
    </source>
</reference>
<sequence length="74" mass="8878">MSSPDLDQQSRDREAIEVFELIRPISEQWGFDKSELYAFPKTKRKGIYYIYTLKRNPDGKWAYEQHLSKVHIND</sequence>
<evidence type="ECO:0000313" key="1">
    <source>
        <dbReference type="EMBL" id="KGF71819.1"/>
    </source>
</evidence>
<gene>
    <name evidence="1" type="ORF">DO97_15080</name>
</gene>
<dbReference type="OrthoDB" id="9716175at2"/>
<dbReference type="EMBL" id="JJML01000048">
    <property type="protein sequence ID" value="KGF71819.1"/>
    <property type="molecule type" value="Genomic_DNA"/>
</dbReference>
<proteinExistence type="predicted"/>
<name>A0A098TI81_9CYAN</name>